<feature type="region of interest" description="Disordered" evidence="1">
    <location>
        <begin position="117"/>
        <end position="139"/>
    </location>
</feature>
<feature type="transmembrane region" description="Helical" evidence="2">
    <location>
        <begin position="65"/>
        <end position="85"/>
    </location>
</feature>
<keyword evidence="4" id="KW-1185">Reference proteome</keyword>
<evidence type="ECO:0000313" key="3">
    <source>
        <dbReference type="EMBL" id="MBM7480371.1"/>
    </source>
</evidence>
<evidence type="ECO:0000313" key="4">
    <source>
        <dbReference type="Proteomes" id="UP000698059"/>
    </source>
</evidence>
<feature type="transmembrane region" description="Helical" evidence="2">
    <location>
        <begin position="34"/>
        <end position="53"/>
    </location>
</feature>
<protein>
    <recommendedName>
        <fullName evidence="5">DUF2304 domain-containing protein</fullName>
    </recommendedName>
</protein>
<dbReference type="InterPro" id="IPR019277">
    <property type="entry name" value="DUF2304"/>
</dbReference>
<dbReference type="EMBL" id="JAFBBO010000001">
    <property type="protein sequence ID" value="MBM7480371.1"/>
    <property type="molecule type" value="Genomic_DNA"/>
</dbReference>
<keyword evidence="2" id="KW-0472">Membrane</keyword>
<evidence type="ECO:0008006" key="5">
    <source>
        <dbReference type="Google" id="ProtNLM"/>
    </source>
</evidence>
<keyword evidence="2" id="KW-1133">Transmembrane helix</keyword>
<dbReference type="Proteomes" id="UP000698059">
    <property type="component" value="Unassembled WGS sequence"/>
</dbReference>
<feature type="transmembrane region" description="Helical" evidence="2">
    <location>
        <begin position="6"/>
        <end position="22"/>
    </location>
</feature>
<reference evidence="3 4" key="1">
    <citation type="submission" date="2021-01" db="EMBL/GenBank/DDBJ databases">
        <title>Sequencing the genomes of 1000 actinobacteria strains.</title>
        <authorList>
            <person name="Klenk H.-P."/>
        </authorList>
    </citation>
    <scope>NUCLEOTIDE SEQUENCE [LARGE SCALE GENOMIC DNA]</scope>
    <source>
        <strain evidence="3 4">DSM 46000</strain>
    </source>
</reference>
<evidence type="ECO:0000256" key="2">
    <source>
        <dbReference type="SAM" id="Phobius"/>
    </source>
</evidence>
<keyword evidence="2" id="KW-0812">Transmembrane</keyword>
<dbReference type="Pfam" id="PF10066">
    <property type="entry name" value="DUF2304"/>
    <property type="match status" value="1"/>
</dbReference>
<proteinExistence type="predicted"/>
<sequence length="139" mass="14905">MSGYFFAVAACIALVVLLLVLLRTRRLREKYAAIWLLVALGVCVLGAFPSAVAELAQLVGVETPSNLLFALAMIVLLVVCVQLSVEVTALEEETRTLVEEVAILRFDVDRITAATTQPSHEGRPQAGANGHDTDQIDGS</sequence>
<comment type="caution">
    <text evidence="3">The sequence shown here is derived from an EMBL/GenBank/DDBJ whole genome shotgun (WGS) entry which is preliminary data.</text>
</comment>
<dbReference type="RefSeq" id="WP_205308161.1">
    <property type="nucleotide sequence ID" value="NZ_BAAAVF010000003.1"/>
</dbReference>
<name>A0ABS2LIW1_9CELL</name>
<organism evidence="3 4">
    <name type="scientific">Oerskovia jenensis</name>
    <dbReference type="NCBI Taxonomy" id="162169"/>
    <lineage>
        <taxon>Bacteria</taxon>
        <taxon>Bacillati</taxon>
        <taxon>Actinomycetota</taxon>
        <taxon>Actinomycetes</taxon>
        <taxon>Micrococcales</taxon>
        <taxon>Cellulomonadaceae</taxon>
        <taxon>Oerskovia</taxon>
    </lineage>
</organism>
<evidence type="ECO:0000256" key="1">
    <source>
        <dbReference type="SAM" id="MobiDB-lite"/>
    </source>
</evidence>
<accession>A0ABS2LIW1</accession>
<gene>
    <name evidence="3" type="ORF">JOD49_003291</name>
</gene>